<dbReference type="Proteomes" id="UP001596122">
    <property type="component" value="Unassembled WGS sequence"/>
</dbReference>
<comment type="caution">
    <text evidence="8">The sequence shown here is derived from an EMBL/GenBank/DDBJ whole genome shotgun (WGS) entry which is preliminary data.</text>
</comment>
<evidence type="ECO:0000256" key="5">
    <source>
        <dbReference type="ARBA" id="ARBA00023136"/>
    </source>
</evidence>
<evidence type="ECO:0000256" key="4">
    <source>
        <dbReference type="ARBA" id="ARBA00022989"/>
    </source>
</evidence>
<evidence type="ECO:0000256" key="2">
    <source>
        <dbReference type="ARBA" id="ARBA00022475"/>
    </source>
</evidence>
<sequence length="67" mass="6988">MRRPRDGRAVLGVAAGLARYLGVDPVVVRVGFVLLALFGGSGLLLYVVGALVIPVEEPGTSSAARRR</sequence>
<dbReference type="InterPro" id="IPR007168">
    <property type="entry name" value="Phageshock_PspC_N"/>
</dbReference>
<evidence type="ECO:0000259" key="7">
    <source>
        <dbReference type="Pfam" id="PF04024"/>
    </source>
</evidence>
<accession>A0ABW0GL45</accession>
<keyword evidence="4 6" id="KW-1133">Transmembrane helix</keyword>
<gene>
    <name evidence="8" type="ORF">ACFPJ6_07390</name>
</gene>
<dbReference type="RefSeq" id="WP_340268475.1">
    <property type="nucleotide sequence ID" value="NZ_JBBEOG010000002.1"/>
</dbReference>
<dbReference type="InterPro" id="IPR052027">
    <property type="entry name" value="PspC"/>
</dbReference>
<keyword evidence="3 6" id="KW-0812">Transmembrane</keyword>
<reference evidence="9" key="1">
    <citation type="journal article" date="2019" name="Int. J. Syst. Evol. Microbiol.">
        <title>The Global Catalogue of Microorganisms (GCM) 10K type strain sequencing project: providing services to taxonomists for standard genome sequencing and annotation.</title>
        <authorList>
            <consortium name="The Broad Institute Genomics Platform"/>
            <consortium name="The Broad Institute Genome Sequencing Center for Infectious Disease"/>
            <person name="Wu L."/>
            <person name="Ma J."/>
        </authorList>
    </citation>
    <scope>NUCLEOTIDE SEQUENCE [LARGE SCALE GENOMIC DNA]</scope>
    <source>
        <strain evidence="9">CCUG 43114</strain>
    </source>
</reference>
<protein>
    <submittedName>
        <fullName evidence="8">PspC domain-containing protein</fullName>
    </submittedName>
</protein>
<evidence type="ECO:0000256" key="1">
    <source>
        <dbReference type="ARBA" id="ARBA00004162"/>
    </source>
</evidence>
<keyword evidence="9" id="KW-1185">Reference proteome</keyword>
<feature type="transmembrane region" description="Helical" evidence="6">
    <location>
        <begin position="26"/>
        <end position="53"/>
    </location>
</feature>
<feature type="domain" description="Phage shock protein PspC N-terminal" evidence="7">
    <location>
        <begin position="1"/>
        <end position="56"/>
    </location>
</feature>
<evidence type="ECO:0000313" key="8">
    <source>
        <dbReference type="EMBL" id="MFC5380608.1"/>
    </source>
</evidence>
<evidence type="ECO:0000256" key="3">
    <source>
        <dbReference type="ARBA" id="ARBA00022692"/>
    </source>
</evidence>
<organism evidence="8 9">
    <name type="scientific">Aquipuribacter nitratireducens</name>
    <dbReference type="NCBI Taxonomy" id="650104"/>
    <lineage>
        <taxon>Bacteria</taxon>
        <taxon>Bacillati</taxon>
        <taxon>Actinomycetota</taxon>
        <taxon>Actinomycetes</taxon>
        <taxon>Micrococcales</taxon>
        <taxon>Intrasporangiaceae</taxon>
        <taxon>Aquipuribacter</taxon>
    </lineage>
</organism>
<dbReference type="PANTHER" id="PTHR33885:SF3">
    <property type="entry name" value="PHAGE SHOCK PROTEIN C"/>
    <property type="match status" value="1"/>
</dbReference>
<dbReference type="PANTHER" id="PTHR33885">
    <property type="entry name" value="PHAGE SHOCK PROTEIN C"/>
    <property type="match status" value="1"/>
</dbReference>
<dbReference type="EMBL" id="JBHSLD010000007">
    <property type="protein sequence ID" value="MFC5380608.1"/>
    <property type="molecule type" value="Genomic_DNA"/>
</dbReference>
<proteinExistence type="predicted"/>
<evidence type="ECO:0000256" key="6">
    <source>
        <dbReference type="SAM" id="Phobius"/>
    </source>
</evidence>
<dbReference type="Pfam" id="PF04024">
    <property type="entry name" value="PspC"/>
    <property type="match status" value="1"/>
</dbReference>
<keyword evidence="5 6" id="KW-0472">Membrane</keyword>
<evidence type="ECO:0000313" key="9">
    <source>
        <dbReference type="Proteomes" id="UP001596122"/>
    </source>
</evidence>
<keyword evidence="2" id="KW-1003">Cell membrane</keyword>
<name>A0ABW0GL45_9MICO</name>
<comment type="subcellular location">
    <subcellularLocation>
        <location evidence="1">Cell membrane</location>
        <topology evidence="1">Single-pass membrane protein</topology>
    </subcellularLocation>
</comment>